<name>I3XM66_NPVMB</name>
<dbReference type="Pfam" id="PF07346">
    <property type="entry name" value="DUF1477"/>
    <property type="match status" value="1"/>
</dbReference>
<protein>
    <submittedName>
        <fullName evidence="2">Orf48</fullName>
    </submittedName>
</protein>
<proteinExistence type="predicted"/>
<accession>I3XM66</accession>
<sequence>MMMLNVVKMKSATQMLDVILNINTLVDTSKSNGQRLFYALCTSFINKSVTGQTALNTLKCAIDNIILIEDTLFHKRKFLNYALSFLADHSDGDNIQCRINVQCLDYLMKKYV</sequence>
<dbReference type="EMBL" id="JQ798165">
    <property type="protein sequence ID" value="AFL64899.1"/>
    <property type="molecule type" value="Genomic_DNA"/>
</dbReference>
<dbReference type="GeneID" id="18558922"/>
<evidence type="ECO:0000313" key="2">
    <source>
        <dbReference type="EMBL" id="AIL25126.1"/>
    </source>
</evidence>
<organism evidence="1 3">
    <name type="scientific">Mamestra brassicae nuclear polyhedrosis virus</name>
    <name type="common">MbNPV</name>
    <dbReference type="NCBI Taxonomy" id="78219"/>
    <lineage>
        <taxon>Viruses</taxon>
        <taxon>Viruses incertae sedis</taxon>
        <taxon>Naldaviricetes</taxon>
        <taxon>Lefavirales</taxon>
        <taxon>Baculoviridae</taxon>
        <taxon>Alphabaculovirus</taxon>
        <taxon>Alphabaculovirus mabrassicae</taxon>
    </lineage>
</organism>
<dbReference type="Proteomes" id="UP000202136">
    <property type="component" value="Segment"/>
</dbReference>
<reference evidence="1 3" key="1">
    <citation type="journal article" date="2013" name="Virus Genes">
        <title>Complete genomic sequences and comparative analysis of Mamestra brassicae nucleopolyhedrovirus isolated in Korea.</title>
        <authorList>
            <person name="Choi J.B."/>
            <person name="Heo W.I."/>
            <person name="Shin T.Y."/>
            <person name="Bae S.M."/>
            <person name="Kim W.J."/>
            <person name="Kim J.I."/>
            <person name="Kwon M."/>
            <person name="Choi J.Y."/>
            <person name="Je Y.H."/>
            <person name="Jin B.R."/>
            <person name="Woo S.D."/>
        </authorList>
    </citation>
    <scope>NUCLEOTIDE SEQUENCE [LARGE SCALE GENOMIC DNA]</scope>
    <source>
        <strain evidence="1 3">K1</strain>
    </source>
</reference>
<dbReference type="EMBL" id="KJ871680">
    <property type="protein sequence ID" value="AIL25126.1"/>
    <property type="molecule type" value="Genomic_DNA"/>
</dbReference>
<reference evidence="2" key="2">
    <citation type="submission" date="2014-05" db="EMBL/GenBank/DDBJ databases">
        <authorList>
            <person name="Hou D."/>
            <person name="Liu X."/>
            <person name="Yin F."/>
            <person name="Zhu Z."/>
            <person name="Wang J."/>
            <person name="Zhang L."/>
            <person name="Kou Z."/>
            <person name="Deng F."/>
            <person name="Wang H."/>
            <person name="Hu Z."/>
        </authorList>
    </citation>
    <scope>NUCLEOTIDE SEQUENCE</scope>
    <source>
        <strain evidence="2">CTa</strain>
    </source>
</reference>
<evidence type="ECO:0000313" key="1">
    <source>
        <dbReference type="EMBL" id="AFL64899.1"/>
    </source>
</evidence>
<dbReference type="KEGG" id="vg:18558922"/>
<organismHost>
    <name type="scientific">Lepidoptera</name>
    <name type="common">moths &amp; butterflies</name>
    <dbReference type="NCBI Taxonomy" id="7088"/>
</organismHost>
<evidence type="ECO:0000313" key="3">
    <source>
        <dbReference type="Proteomes" id="UP000202136"/>
    </source>
</evidence>
<keyword evidence="3" id="KW-1185">Reference proteome</keyword>
<dbReference type="InterPro" id="IPR009946">
    <property type="entry name" value="AcMNPV_Orf4"/>
</dbReference>
<dbReference type="RefSeq" id="YP_009011113.1">
    <property type="nucleotide sequence ID" value="NC_023681.1"/>
</dbReference>